<dbReference type="AlphaFoldDB" id="A0A016TZQ4"/>
<dbReference type="InterPro" id="IPR055510">
    <property type="entry name" value="DUF7083"/>
</dbReference>
<name>A0A016TZQ4_9BILA</name>
<dbReference type="Proteomes" id="UP000024635">
    <property type="component" value="Unassembled WGS sequence"/>
</dbReference>
<evidence type="ECO:0000313" key="2">
    <source>
        <dbReference type="EMBL" id="EYC08320.1"/>
    </source>
</evidence>
<proteinExistence type="predicted"/>
<evidence type="ECO:0000313" key="3">
    <source>
        <dbReference type="Proteomes" id="UP000024635"/>
    </source>
</evidence>
<keyword evidence="3" id="KW-1185">Reference proteome</keyword>
<sequence>MMTMLQDMMREERKEMMEMFLKHLTRSEPMMGANEMASVPNVMSALSSRIDKFVFDPNTDMRFTEWFMRYKDVFVEDAKQLTESARVRLLCEKLDAGNFERYQRHPRISLIEGSQPVSREGYVARPQVADRGLIADQTRPCTCPETRVDSGDGLPVSAVSERFILSVSA</sequence>
<protein>
    <recommendedName>
        <fullName evidence="1">DUF7083 domain-containing protein</fullName>
    </recommendedName>
</protein>
<reference evidence="3" key="1">
    <citation type="journal article" date="2015" name="Nat. Genet.">
        <title>The genome and transcriptome of the zoonotic hookworm Ancylostoma ceylanicum identify infection-specific gene families.</title>
        <authorList>
            <person name="Schwarz E.M."/>
            <person name="Hu Y."/>
            <person name="Antoshechkin I."/>
            <person name="Miller M.M."/>
            <person name="Sternberg P.W."/>
            <person name="Aroian R.V."/>
        </authorList>
    </citation>
    <scope>NUCLEOTIDE SEQUENCE</scope>
    <source>
        <strain evidence="3">HY135</strain>
    </source>
</reference>
<feature type="domain" description="DUF7083" evidence="1">
    <location>
        <begin position="42"/>
        <end position="107"/>
    </location>
</feature>
<gene>
    <name evidence="2" type="primary">Acey_s0066.g3698</name>
    <name evidence="2" type="ORF">Y032_0066g3698</name>
</gene>
<accession>A0A016TZQ4</accession>
<dbReference type="OrthoDB" id="8050037at2759"/>
<dbReference type="EMBL" id="JARK01001402">
    <property type="protein sequence ID" value="EYC08320.1"/>
    <property type="molecule type" value="Genomic_DNA"/>
</dbReference>
<comment type="caution">
    <text evidence="2">The sequence shown here is derived from an EMBL/GenBank/DDBJ whole genome shotgun (WGS) entry which is preliminary data.</text>
</comment>
<evidence type="ECO:0000259" key="1">
    <source>
        <dbReference type="Pfam" id="PF23309"/>
    </source>
</evidence>
<dbReference type="Pfam" id="PF23309">
    <property type="entry name" value="DUF7083"/>
    <property type="match status" value="1"/>
</dbReference>
<organism evidence="2 3">
    <name type="scientific">Ancylostoma ceylanicum</name>
    <dbReference type="NCBI Taxonomy" id="53326"/>
    <lineage>
        <taxon>Eukaryota</taxon>
        <taxon>Metazoa</taxon>
        <taxon>Ecdysozoa</taxon>
        <taxon>Nematoda</taxon>
        <taxon>Chromadorea</taxon>
        <taxon>Rhabditida</taxon>
        <taxon>Rhabditina</taxon>
        <taxon>Rhabditomorpha</taxon>
        <taxon>Strongyloidea</taxon>
        <taxon>Ancylostomatidae</taxon>
        <taxon>Ancylostomatinae</taxon>
        <taxon>Ancylostoma</taxon>
    </lineage>
</organism>